<dbReference type="AlphaFoldDB" id="A0A0R1VB00"/>
<dbReference type="PATRIC" id="fig|1423749.3.peg.1744"/>
<organism evidence="1 2">
    <name type="scientific">Limosilactobacillus gastricus DSM 16045</name>
    <dbReference type="NCBI Taxonomy" id="1423749"/>
    <lineage>
        <taxon>Bacteria</taxon>
        <taxon>Bacillati</taxon>
        <taxon>Bacillota</taxon>
        <taxon>Bacilli</taxon>
        <taxon>Lactobacillales</taxon>
        <taxon>Lactobacillaceae</taxon>
        <taxon>Limosilactobacillus</taxon>
    </lineage>
</organism>
<dbReference type="InterPro" id="IPR008183">
    <property type="entry name" value="Aldose_1/G6P_1-epimerase"/>
</dbReference>
<accession>A0A0R1VB00</accession>
<dbReference type="Gene3D" id="2.70.98.10">
    <property type="match status" value="1"/>
</dbReference>
<dbReference type="GO" id="GO:0005975">
    <property type="term" value="P:carbohydrate metabolic process"/>
    <property type="evidence" value="ECO:0007669"/>
    <property type="project" value="InterPro"/>
</dbReference>
<dbReference type="InterPro" id="IPR011013">
    <property type="entry name" value="Gal_mutarotase_sf_dom"/>
</dbReference>
<dbReference type="CDD" id="cd09024">
    <property type="entry name" value="Aldose_epim_lacX"/>
    <property type="match status" value="1"/>
</dbReference>
<comment type="caution">
    <text evidence="1">The sequence shown here is derived from an EMBL/GenBank/DDBJ whole genome shotgun (WGS) entry which is preliminary data.</text>
</comment>
<dbReference type="Pfam" id="PF01263">
    <property type="entry name" value="Aldose_epim"/>
    <property type="match status" value="1"/>
</dbReference>
<proteinExistence type="predicted"/>
<evidence type="ECO:0000313" key="2">
    <source>
        <dbReference type="Proteomes" id="UP000051739"/>
    </source>
</evidence>
<dbReference type="RefSeq" id="WP_056937116.1">
    <property type="nucleotide sequence ID" value="NZ_AZFN01000008.1"/>
</dbReference>
<dbReference type="SUPFAM" id="SSF74650">
    <property type="entry name" value="Galactose mutarotase-like"/>
    <property type="match status" value="1"/>
</dbReference>
<name>A0A0R1VB00_9LACO</name>
<dbReference type="InterPro" id="IPR037481">
    <property type="entry name" value="LacX"/>
</dbReference>
<protein>
    <submittedName>
        <fullName evidence="1">Aldose 1-epimerase</fullName>
    </submittedName>
</protein>
<dbReference type="EMBL" id="AZFN01000008">
    <property type="protein sequence ID" value="KRM02674.1"/>
    <property type="molecule type" value="Genomic_DNA"/>
</dbReference>
<reference evidence="1 2" key="1">
    <citation type="journal article" date="2015" name="Genome Announc.">
        <title>Expanding the biotechnology potential of lactobacilli through comparative genomics of 213 strains and associated genera.</title>
        <authorList>
            <person name="Sun Z."/>
            <person name="Harris H.M."/>
            <person name="McCann A."/>
            <person name="Guo C."/>
            <person name="Argimon S."/>
            <person name="Zhang W."/>
            <person name="Yang X."/>
            <person name="Jeffery I.B."/>
            <person name="Cooney J.C."/>
            <person name="Kagawa T.F."/>
            <person name="Liu W."/>
            <person name="Song Y."/>
            <person name="Salvetti E."/>
            <person name="Wrobel A."/>
            <person name="Rasinkangas P."/>
            <person name="Parkhill J."/>
            <person name="Rea M.C."/>
            <person name="O'Sullivan O."/>
            <person name="Ritari J."/>
            <person name="Douillard F.P."/>
            <person name="Paul Ross R."/>
            <person name="Yang R."/>
            <person name="Briner A.E."/>
            <person name="Felis G.E."/>
            <person name="de Vos W.M."/>
            <person name="Barrangou R."/>
            <person name="Klaenhammer T.R."/>
            <person name="Caufield P.W."/>
            <person name="Cui Y."/>
            <person name="Zhang H."/>
            <person name="O'Toole P.W."/>
        </authorList>
    </citation>
    <scope>NUCLEOTIDE SEQUENCE [LARGE SCALE GENOMIC DNA]</scope>
    <source>
        <strain evidence="1 2">DSM 16045</strain>
    </source>
</reference>
<dbReference type="GO" id="GO:0016853">
    <property type="term" value="F:isomerase activity"/>
    <property type="evidence" value="ECO:0007669"/>
    <property type="project" value="InterPro"/>
</dbReference>
<dbReference type="InterPro" id="IPR014718">
    <property type="entry name" value="GH-type_carb-bd"/>
</dbReference>
<evidence type="ECO:0000313" key="1">
    <source>
        <dbReference type="EMBL" id="KRM02674.1"/>
    </source>
</evidence>
<keyword evidence="2" id="KW-1185">Reference proteome</keyword>
<dbReference type="Proteomes" id="UP000051739">
    <property type="component" value="Unassembled WGS sequence"/>
</dbReference>
<sequence length="292" mass="33585">MITIENNRLSVSISELGAQLHSIKRLPDQTEYLWQGSPDSWERQAPVLFPFVGKLKDDQYTYQGQTYHQSQHGFARDMVFAVTKQSDHAVTFQLKDNEKTRQVYPFAFELNISYRLIDDQLLVNYLVVNPSQDQTLIYALGAHPGFRTPLSDSSHFEDVEISTEPAEELDRFKLVGPYNDRQHPFKMDMHQPIMANHDLFDEDAIIFETHREPFAVNLTDTKTQHGVKVSVIDTPFVGVWSAYPQLGNFICIEPWWGVADAVDADGRLEDKDAMHRLIPQDSDTYSFSIKPF</sequence>
<gene>
    <name evidence="1" type="ORF">FC60_GL001685</name>
</gene>
<dbReference type="GO" id="GO:0030246">
    <property type="term" value="F:carbohydrate binding"/>
    <property type="evidence" value="ECO:0007669"/>
    <property type="project" value="InterPro"/>
</dbReference>